<dbReference type="SUPFAM" id="SSF51621">
    <property type="entry name" value="Phosphoenolpyruvate/pyruvate domain"/>
    <property type="match status" value="1"/>
</dbReference>
<dbReference type="Proteomes" id="UP000663874">
    <property type="component" value="Unassembled WGS sequence"/>
</dbReference>
<reference evidence="1" key="1">
    <citation type="submission" date="2021-02" db="EMBL/GenBank/DDBJ databases">
        <authorList>
            <person name="Nowell W R."/>
        </authorList>
    </citation>
    <scope>NUCLEOTIDE SEQUENCE</scope>
</reference>
<organism evidence="1 2">
    <name type="scientific">Rotaria sordida</name>
    <dbReference type="NCBI Taxonomy" id="392033"/>
    <lineage>
        <taxon>Eukaryota</taxon>
        <taxon>Metazoa</taxon>
        <taxon>Spiralia</taxon>
        <taxon>Gnathifera</taxon>
        <taxon>Rotifera</taxon>
        <taxon>Eurotatoria</taxon>
        <taxon>Bdelloidea</taxon>
        <taxon>Philodinida</taxon>
        <taxon>Philodinidae</taxon>
        <taxon>Rotaria</taxon>
    </lineage>
</organism>
<name>A0A818PF48_9BILA</name>
<dbReference type="EMBL" id="CAJOBE010000337">
    <property type="protein sequence ID" value="CAF3623846.1"/>
    <property type="molecule type" value="Genomic_DNA"/>
</dbReference>
<feature type="non-terminal residue" evidence="1">
    <location>
        <position position="1"/>
    </location>
</feature>
<accession>A0A818PF48</accession>
<evidence type="ECO:0000313" key="2">
    <source>
        <dbReference type="Proteomes" id="UP000663874"/>
    </source>
</evidence>
<protein>
    <submittedName>
        <fullName evidence="1">Uncharacterized protein</fullName>
    </submittedName>
</protein>
<proteinExistence type="predicted"/>
<dbReference type="InterPro" id="IPR040442">
    <property type="entry name" value="Pyrv_kinase-like_dom_sf"/>
</dbReference>
<dbReference type="AlphaFoldDB" id="A0A818PF48"/>
<dbReference type="PANTHER" id="PTHR42905">
    <property type="entry name" value="PHOSPHOENOLPYRUVATE CARBOXYLASE"/>
    <property type="match status" value="1"/>
</dbReference>
<dbReference type="PANTHER" id="PTHR42905:SF5">
    <property type="entry name" value="CARBOXYVINYL-CARBOXYPHOSPHONATE PHOSPHORYLMUTASE, CHLOROPLASTIC"/>
    <property type="match status" value="1"/>
</dbReference>
<dbReference type="InterPro" id="IPR015813">
    <property type="entry name" value="Pyrv/PenolPyrv_kinase-like_dom"/>
</dbReference>
<comment type="caution">
    <text evidence="1">The sequence shown here is derived from an EMBL/GenBank/DDBJ whole genome shotgun (WGS) entry which is preliminary data.</text>
</comment>
<gene>
    <name evidence="1" type="ORF">FNK824_LOCUS4554</name>
</gene>
<dbReference type="Gene3D" id="3.20.20.60">
    <property type="entry name" value="Phosphoenolpyruvate-binding domains"/>
    <property type="match status" value="1"/>
</dbReference>
<dbReference type="GO" id="GO:0003824">
    <property type="term" value="F:catalytic activity"/>
    <property type="evidence" value="ECO:0007669"/>
    <property type="project" value="InterPro"/>
</dbReference>
<evidence type="ECO:0000313" key="1">
    <source>
        <dbReference type="EMBL" id="CAF3623846.1"/>
    </source>
</evidence>
<sequence length="208" mass="23470">EQGRSVRLEQPLAKVVLSSAKRTFDAYPDLDLTHFGEERTGFYDIIAASSLPVMIDADDCYDQQAPKRCDHLKGKQLVSVNAMVSKIRAALAARSESEFFIIARTDAIEAYILDEALRHGTSPCVNIFEGGGHIPWVSPNELYKMGFSMILYLTIILFRVTYAIEQAIRDLIGGKQLSLKDSVNFQIYEDIVGLSPWKEIEKKFHHED</sequence>